<evidence type="ECO:0000313" key="7">
    <source>
        <dbReference type="EMBL" id="EPS32454.1"/>
    </source>
</evidence>
<evidence type="ECO:0000259" key="6">
    <source>
        <dbReference type="PROSITE" id="PS50089"/>
    </source>
</evidence>
<evidence type="ECO:0000256" key="4">
    <source>
        <dbReference type="PROSITE-ProRule" id="PRU00175"/>
    </source>
</evidence>
<evidence type="ECO:0000256" key="5">
    <source>
        <dbReference type="SAM" id="MobiDB-lite"/>
    </source>
</evidence>
<evidence type="ECO:0000256" key="3">
    <source>
        <dbReference type="ARBA" id="ARBA00022833"/>
    </source>
</evidence>
<dbReference type="STRING" id="933388.S7ZPY1"/>
<dbReference type="PROSITE" id="PS50089">
    <property type="entry name" value="ZF_RING_2"/>
    <property type="match status" value="1"/>
</dbReference>
<sequence length="203" mass="22225">MNRRASVVDLTQVPPPILLRTSAEISPSLTASPAPLNLSESYAMPRGTKRKRRNGEDVPARSEAPNEVQSPIEAIDLTEVEDSSSLAQALAKQRQDAIQAQATDESDKSRSLLAAYQCPVCMDNLEDATSTSCGHLFCHKCIVDYLQSVEDRRVDHTKQSKGTCPVCRKTITSNDSSGPRRSLIPLKLRVITKKRNRVAPGQA</sequence>
<dbReference type="SMART" id="SM00184">
    <property type="entry name" value="RING"/>
    <property type="match status" value="1"/>
</dbReference>
<dbReference type="InterPro" id="IPR047134">
    <property type="entry name" value="RNF4"/>
</dbReference>
<dbReference type="Gene3D" id="3.30.40.10">
    <property type="entry name" value="Zinc/RING finger domain, C3HC4 (zinc finger)"/>
    <property type="match status" value="1"/>
</dbReference>
<keyword evidence="2 4" id="KW-0863">Zinc-finger</keyword>
<proteinExistence type="predicted"/>
<dbReference type="PANTHER" id="PTHR23041:SF78">
    <property type="entry name" value="E3 UBIQUITIN-PROTEIN LIGASE RNF4"/>
    <property type="match status" value="1"/>
</dbReference>
<dbReference type="SUPFAM" id="SSF57850">
    <property type="entry name" value="RING/U-box"/>
    <property type="match status" value="1"/>
</dbReference>
<dbReference type="PROSITE" id="PS00518">
    <property type="entry name" value="ZF_RING_1"/>
    <property type="match status" value="1"/>
</dbReference>
<protein>
    <recommendedName>
        <fullName evidence="6">RING-type domain-containing protein</fullName>
    </recommendedName>
</protein>
<dbReference type="EMBL" id="KB644414">
    <property type="protein sequence ID" value="EPS32454.1"/>
    <property type="molecule type" value="Genomic_DNA"/>
</dbReference>
<dbReference type="eggNOG" id="ENOG502SC5Q">
    <property type="taxonomic scope" value="Eukaryota"/>
</dbReference>
<organism evidence="7 8">
    <name type="scientific">Penicillium oxalicum (strain 114-2 / CGMCC 5302)</name>
    <name type="common">Penicillium decumbens</name>
    <dbReference type="NCBI Taxonomy" id="933388"/>
    <lineage>
        <taxon>Eukaryota</taxon>
        <taxon>Fungi</taxon>
        <taxon>Dikarya</taxon>
        <taxon>Ascomycota</taxon>
        <taxon>Pezizomycotina</taxon>
        <taxon>Eurotiomycetes</taxon>
        <taxon>Eurotiomycetidae</taxon>
        <taxon>Eurotiales</taxon>
        <taxon>Aspergillaceae</taxon>
        <taxon>Penicillium</taxon>
    </lineage>
</organism>
<gene>
    <name evidence="7" type="ORF">PDE_07414</name>
</gene>
<feature type="region of interest" description="Disordered" evidence="5">
    <location>
        <begin position="23"/>
        <end position="72"/>
    </location>
</feature>
<dbReference type="InterPro" id="IPR001841">
    <property type="entry name" value="Znf_RING"/>
</dbReference>
<dbReference type="GO" id="GO:0008270">
    <property type="term" value="F:zinc ion binding"/>
    <property type="evidence" value="ECO:0007669"/>
    <property type="project" value="UniProtKB-KW"/>
</dbReference>
<evidence type="ECO:0000256" key="1">
    <source>
        <dbReference type="ARBA" id="ARBA00022723"/>
    </source>
</evidence>
<dbReference type="AlphaFoldDB" id="S7ZPY1"/>
<keyword evidence="8" id="KW-1185">Reference proteome</keyword>
<dbReference type="InterPro" id="IPR017907">
    <property type="entry name" value="Znf_RING_CS"/>
</dbReference>
<dbReference type="PANTHER" id="PTHR23041">
    <property type="entry name" value="RING FINGER DOMAIN-CONTAINING"/>
    <property type="match status" value="1"/>
</dbReference>
<keyword evidence="1" id="KW-0479">Metal-binding</keyword>
<dbReference type="OrthoDB" id="6270329at2759"/>
<accession>S7ZPY1</accession>
<dbReference type="HOGENOM" id="CLU_110312_0_0_1"/>
<name>S7ZPY1_PENO1</name>
<dbReference type="Proteomes" id="UP000019376">
    <property type="component" value="Unassembled WGS sequence"/>
</dbReference>
<keyword evidence="3" id="KW-0862">Zinc</keyword>
<evidence type="ECO:0000313" key="8">
    <source>
        <dbReference type="Proteomes" id="UP000019376"/>
    </source>
</evidence>
<dbReference type="PhylomeDB" id="S7ZPY1"/>
<feature type="domain" description="RING-type" evidence="6">
    <location>
        <begin position="118"/>
        <end position="168"/>
    </location>
</feature>
<dbReference type="SMART" id="SM01197">
    <property type="entry name" value="FANCL_C"/>
    <property type="match status" value="1"/>
</dbReference>
<dbReference type="Pfam" id="PF13923">
    <property type="entry name" value="zf-C3HC4_2"/>
    <property type="match status" value="1"/>
</dbReference>
<dbReference type="InterPro" id="IPR013083">
    <property type="entry name" value="Znf_RING/FYVE/PHD"/>
</dbReference>
<reference evidence="7 8" key="1">
    <citation type="journal article" date="2013" name="PLoS ONE">
        <title>Genomic and secretomic analyses reveal unique features of the lignocellulolytic enzyme system of Penicillium decumbens.</title>
        <authorList>
            <person name="Liu G."/>
            <person name="Zhang L."/>
            <person name="Wei X."/>
            <person name="Zou G."/>
            <person name="Qin Y."/>
            <person name="Ma L."/>
            <person name="Li J."/>
            <person name="Zheng H."/>
            <person name="Wang S."/>
            <person name="Wang C."/>
            <person name="Xun L."/>
            <person name="Zhao G.-P."/>
            <person name="Zhou Z."/>
            <person name="Qu Y."/>
        </authorList>
    </citation>
    <scope>NUCLEOTIDE SEQUENCE [LARGE SCALE GENOMIC DNA]</scope>
    <source>
        <strain evidence="8">114-2 / CGMCC 5302</strain>
    </source>
</reference>
<evidence type="ECO:0000256" key="2">
    <source>
        <dbReference type="ARBA" id="ARBA00022771"/>
    </source>
</evidence>